<keyword evidence="2" id="KW-1185">Reference proteome</keyword>
<protein>
    <submittedName>
        <fullName evidence="1">Uncharacterized protein</fullName>
    </submittedName>
</protein>
<reference evidence="1" key="1">
    <citation type="journal article" date="2022" name="bioRxiv">
        <title>Sequencing and chromosome-scale assembly of the giantPleurodeles waltlgenome.</title>
        <authorList>
            <person name="Brown T."/>
            <person name="Elewa A."/>
            <person name="Iarovenko S."/>
            <person name="Subramanian E."/>
            <person name="Araus A.J."/>
            <person name="Petzold A."/>
            <person name="Susuki M."/>
            <person name="Suzuki K.-i.T."/>
            <person name="Hayashi T."/>
            <person name="Toyoda A."/>
            <person name="Oliveira C."/>
            <person name="Osipova E."/>
            <person name="Leigh N.D."/>
            <person name="Simon A."/>
            <person name="Yun M.H."/>
        </authorList>
    </citation>
    <scope>NUCLEOTIDE SEQUENCE</scope>
    <source>
        <strain evidence="1">20211129_DDA</strain>
        <tissue evidence="1">Liver</tissue>
    </source>
</reference>
<dbReference type="AlphaFoldDB" id="A0AAV7PYR3"/>
<name>A0AAV7PYR3_PLEWA</name>
<dbReference type="Proteomes" id="UP001066276">
    <property type="component" value="Chromosome 7"/>
</dbReference>
<evidence type="ECO:0000313" key="1">
    <source>
        <dbReference type="EMBL" id="KAJ1132412.1"/>
    </source>
</evidence>
<gene>
    <name evidence="1" type="ORF">NDU88_010725</name>
</gene>
<proteinExistence type="predicted"/>
<evidence type="ECO:0000313" key="2">
    <source>
        <dbReference type="Proteomes" id="UP001066276"/>
    </source>
</evidence>
<sequence>MQRLGADAREEQLLRQSEAPFCSPLVCARSDRAAHRRLCSSFPPCTQECRRWDPGLRPTTGLSSLPVRTRGTRNEPTYNPAREVKMINSPYLQ</sequence>
<organism evidence="1 2">
    <name type="scientific">Pleurodeles waltl</name>
    <name type="common">Iberian ribbed newt</name>
    <dbReference type="NCBI Taxonomy" id="8319"/>
    <lineage>
        <taxon>Eukaryota</taxon>
        <taxon>Metazoa</taxon>
        <taxon>Chordata</taxon>
        <taxon>Craniata</taxon>
        <taxon>Vertebrata</taxon>
        <taxon>Euteleostomi</taxon>
        <taxon>Amphibia</taxon>
        <taxon>Batrachia</taxon>
        <taxon>Caudata</taxon>
        <taxon>Salamandroidea</taxon>
        <taxon>Salamandridae</taxon>
        <taxon>Pleurodelinae</taxon>
        <taxon>Pleurodeles</taxon>
    </lineage>
</organism>
<dbReference type="EMBL" id="JANPWB010000011">
    <property type="protein sequence ID" value="KAJ1132412.1"/>
    <property type="molecule type" value="Genomic_DNA"/>
</dbReference>
<accession>A0AAV7PYR3</accession>
<comment type="caution">
    <text evidence="1">The sequence shown here is derived from an EMBL/GenBank/DDBJ whole genome shotgun (WGS) entry which is preliminary data.</text>
</comment>